<feature type="domain" description="SAC" evidence="2">
    <location>
        <begin position="100"/>
        <end position="404"/>
    </location>
</feature>
<proteinExistence type="predicted"/>
<reference evidence="3 4" key="1">
    <citation type="submission" date="2024-04" db="EMBL/GenBank/DDBJ databases">
        <title>Tritrichomonas musculus Genome.</title>
        <authorList>
            <person name="Alves-Ferreira E."/>
            <person name="Grigg M."/>
            <person name="Lorenzi H."/>
            <person name="Galac M."/>
        </authorList>
    </citation>
    <scope>NUCLEOTIDE SEQUENCE [LARGE SCALE GENOMIC DNA]</scope>
    <source>
        <strain evidence="3 4">EAF2021</strain>
    </source>
</reference>
<dbReference type="PANTHER" id="PTHR45662">
    <property type="entry name" value="PHOSPHATIDYLINOSITIDE PHOSPHATASE SAC1"/>
    <property type="match status" value="1"/>
</dbReference>
<evidence type="ECO:0000259" key="2">
    <source>
        <dbReference type="PROSITE" id="PS50275"/>
    </source>
</evidence>
<keyword evidence="1" id="KW-0812">Transmembrane</keyword>
<sequence>MKVGFSSSAMLISCKSKEGLFTINRNDLIPKNNYQLHEEVTQWFDFPYLLGIYSYKDVDFIIFVDKFDQVDQRVDIFEIRKIKIFQISPGEVKTEIMRMLHDSFSFNNFYFCDSRPLQFNFSAINFFDHSRDVFVWNLKPLIKTQEVFKGCLNQFTIPVINGSVAIYNNFCLISRRSNSMCGARFWLRGSDSEGNCANFIETESILFEANHKSANNFKSFIQIRGSIPLHWTEYPNLTFLPQIKVDQKEESKQRYHKHIKKIQLLYEKEKSLSIVNLTSKKGREEKLTSLFEQLCLNDQSISYVHIDTEQICGVLHWEKLASEIDKNINFDEFSFNEIRNGILIHKQKGIIRTNCADSIDRTNVTQCEISIHAFKKMKLKNFFENQIRECWYINGNIIAKQIVGSNALKGEITLYKHRTFVGLLKDAFESIIRFYYDNFLNGYRQDCLDCLTMNIDVIPANMKKKQTMENIWRFFVLFLLMNLYLVLFQIQKFKECKNHLKEILINKPRLRKIEVIDQ</sequence>
<dbReference type="EMBL" id="JAPFFF010000058">
    <property type="protein sequence ID" value="KAK8837752.1"/>
    <property type="molecule type" value="Genomic_DNA"/>
</dbReference>
<name>A0ABR2GWI0_9EUKA</name>
<dbReference type="Pfam" id="PF02383">
    <property type="entry name" value="Syja_N"/>
    <property type="match status" value="1"/>
</dbReference>
<gene>
    <name evidence="3" type="ORF">M9Y10_036288</name>
</gene>
<keyword evidence="1" id="KW-1133">Transmembrane helix</keyword>
<keyword evidence="4" id="KW-1185">Reference proteome</keyword>
<dbReference type="PROSITE" id="PS50275">
    <property type="entry name" value="SAC"/>
    <property type="match status" value="1"/>
</dbReference>
<keyword evidence="1" id="KW-0472">Membrane</keyword>
<evidence type="ECO:0000313" key="3">
    <source>
        <dbReference type="EMBL" id="KAK8837752.1"/>
    </source>
</evidence>
<protein>
    <recommendedName>
        <fullName evidence="2">SAC domain-containing protein</fullName>
    </recommendedName>
</protein>
<dbReference type="PANTHER" id="PTHR45662:SF2">
    <property type="entry name" value="PHOSPHATIDYLINOSITOL-3-PHOSPHATASE SAC1"/>
    <property type="match status" value="1"/>
</dbReference>
<evidence type="ECO:0000256" key="1">
    <source>
        <dbReference type="SAM" id="Phobius"/>
    </source>
</evidence>
<organism evidence="3 4">
    <name type="scientific">Tritrichomonas musculus</name>
    <dbReference type="NCBI Taxonomy" id="1915356"/>
    <lineage>
        <taxon>Eukaryota</taxon>
        <taxon>Metamonada</taxon>
        <taxon>Parabasalia</taxon>
        <taxon>Tritrichomonadida</taxon>
        <taxon>Tritrichomonadidae</taxon>
        <taxon>Tritrichomonas</taxon>
    </lineage>
</organism>
<dbReference type="InterPro" id="IPR002013">
    <property type="entry name" value="SAC_dom"/>
</dbReference>
<accession>A0ABR2GWI0</accession>
<evidence type="ECO:0000313" key="4">
    <source>
        <dbReference type="Proteomes" id="UP001470230"/>
    </source>
</evidence>
<dbReference type="Proteomes" id="UP001470230">
    <property type="component" value="Unassembled WGS sequence"/>
</dbReference>
<feature type="transmembrane region" description="Helical" evidence="1">
    <location>
        <begin position="471"/>
        <end position="490"/>
    </location>
</feature>
<comment type="caution">
    <text evidence="3">The sequence shown here is derived from an EMBL/GenBank/DDBJ whole genome shotgun (WGS) entry which is preliminary data.</text>
</comment>